<name>A0A699KBD4_TANCI</name>
<reference evidence="2" key="1">
    <citation type="journal article" date="2019" name="Sci. Rep.">
        <title>Draft genome of Tanacetum cinerariifolium, the natural source of mosquito coil.</title>
        <authorList>
            <person name="Yamashiro T."/>
            <person name="Shiraishi A."/>
            <person name="Satake H."/>
            <person name="Nakayama K."/>
        </authorList>
    </citation>
    <scope>NUCLEOTIDE SEQUENCE</scope>
</reference>
<dbReference type="EMBL" id="BKCJ010493753">
    <property type="protein sequence ID" value="GFA81796.1"/>
    <property type="molecule type" value="Genomic_DNA"/>
</dbReference>
<protein>
    <submittedName>
        <fullName evidence="2">Uncharacterized protein</fullName>
    </submittedName>
</protein>
<evidence type="ECO:0000256" key="1">
    <source>
        <dbReference type="SAM" id="MobiDB-lite"/>
    </source>
</evidence>
<accession>A0A699KBD4</accession>
<feature type="region of interest" description="Disordered" evidence="1">
    <location>
        <begin position="403"/>
        <end position="423"/>
    </location>
</feature>
<sequence length="423" mass="46083">MAQSFCSTTRPGLFIDEFDNESDEDDDACVEIPLVTPFVLLLFSGKGIMVDVAAASSVSVSRLRPSSGPANSFRDVFGDTIHTNCFPFSAGPYYAAYPEGGVAGNYELTHGVGPVPTPREMVRVETLSDDQLTTKMSVLHCMVMSYVGEVLARHRGLLQSHHEYVLSLDSMLKGYEKRVAGLTELELQVSSLKRQEEKDQVLLDNLHVEVARLSADLNRATVLEAEKDEEILRLKATPPWFASFFRGQFQGLVRKFLAFNEFSRVQGELLSLAASVGFERRLAKASLLVAQTDYSFLNKISKHTTEPLSVILQLKLDKLARPTNEFPTNVVPAPSTIASEKNEERMNAMVDGPDPEITDGATNAKPESVFMRGTSCALDDIVRVNEVGSERASSNPSDVVVALSAGKKGDGSLPSSAADEEAA</sequence>
<proteinExistence type="predicted"/>
<organism evidence="2">
    <name type="scientific">Tanacetum cinerariifolium</name>
    <name type="common">Dalmatian daisy</name>
    <name type="synonym">Chrysanthemum cinerariifolium</name>
    <dbReference type="NCBI Taxonomy" id="118510"/>
    <lineage>
        <taxon>Eukaryota</taxon>
        <taxon>Viridiplantae</taxon>
        <taxon>Streptophyta</taxon>
        <taxon>Embryophyta</taxon>
        <taxon>Tracheophyta</taxon>
        <taxon>Spermatophyta</taxon>
        <taxon>Magnoliopsida</taxon>
        <taxon>eudicotyledons</taxon>
        <taxon>Gunneridae</taxon>
        <taxon>Pentapetalae</taxon>
        <taxon>asterids</taxon>
        <taxon>campanulids</taxon>
        <taxon>Asterales</taxon>
        <taxon>Asteraceae</taxon>
        <taxon>Asteroideae</taxon>
        <taxon>Anthemideae</taxon>
        <taxon>Anthemidinae</taxon>
        <taxon>Tanacetum</taxon>
    </lineage>
</organism>
<gene>
    <name evidence="2" type="ORF">Tci_653768</name>
</gene>
<evidence type="ECO:0000313" key="2">
    <source>
        <dbReference type="EMBL" id="GFA81796.1"/>
    </source>
</evidence>
<comment type="caution">
    <text evidence="2">The sequence shown here is derived from an EMBL/GenBank/DDBJ whole genome shotgun (WGS) entry which is preliminary data.</text>
</comment>
<dbReference type="AlphaFoldDB" id="A0A699KBD4"/>